<organism evidence="3 4">
    <name type="scientific">Hyaloscypha bicolor E</name>
    <dbReference type="NCBI Taxonomy" id="1095630"/>
    <lineage>
        <taxon>Eukaryota</taxon>
        <taxon>Fungi</taxon>
        <taxon>Dikarya</taxon>
        <taxon>Ascomycota</taxon>
        <taxon>Pezizomycotina</taxon>
        <taxon>Leotiomycetes</taxon>
        <taxon>Helotiales</taxon>
        <taxon>Hyaloscyphaceae</taxon>
        <taxon>Hyaloscypha</taxon>
        <taxon>Hyaloscypha bicolor</taxon>
    </lineage>
</organism>
<dbReference type="GeneID" id="36586983"/>
<dbReference type="InParanoid" id="A0A2J6TVI9"/>
<sequence>MPLLDKSADLPSRCIFSSLLLVETLPKSTSRRDSPRNQAKMVHINPLGRNWGLLVNWDDLGKIYASFAISWTVILYSGVAWLVAHRNHPYLKMRNIPLAVAATSFLHLYLVKIMLAYTINGHFLCSVEFWIMSIYLPFGIALFQANQVQLLSISIQQRKLLDGDRRSIRGPPRVWGLRSRWRSLSALKKTYVFIGIGMLLQVVVTTAIFATNHKLQGHWGKIPKAQGQAACRKGPEWVPSAFWQMFWSCVYGPYLLYKIRDVRDTHLWRLQTTLCVISGIPGSPIWLTSVFSPKFAPINRYFVPPMWLAPGITVMQACTIFFPIYSTYRSNHLSKTTLSAIQSWEEGSRLCPDSTTLGSNSTHTHSTPTIHQNSSFRTEKSQHRDNEMYEMTITALENAIAMNPLPLLQFAATKDFTAENIIFLIQVRDWKTLWAATPSPPAFHSRALLFNKAVEIYAQSVHEKLAMFPINIEGGIRSRLDAIFEPAVKNLREGNREIFDPYNEITPFAGDEGELPLSPMSPGSPGSPMRTSWPLSSAPSTPKSAFSGEVGEFVRNMDDIPREFDEKVFDAAEKSIKYLVVTNTWRKMINEMKGNSRTSHESMP</sequence>
<feature type="transmembrane region" description="Helical" evidence="2">
    <location>
        <begin position="307"/>
        <end position="325"/>
    </location>
</feature>
<accession>A0A2J6TVI9</accession>
<name>A0A2J6TVI9_9HELO</name>
<feature type="transmembrane region" description="Helical" evidence="2">
    <location>
        <begin position="268"/>
        <end position="287"/>
    </location>
</feature>
<keyword evidence="2" id="KW-1133">Transmembrane helix</keyword>
<gene>
    <name evidence="3" type="ORF">K444DRAFT_605985</name>
</gene>
<feature type="compositionally biased region" description="Polar residues" evidence="1">
    <location>
        <begin position="533"/>
        <end position="544"/>
    </location>
</feature>
<protein>
    <recommendedName>
        <fullName evidence="5">RGS domain-containing protein</fullName>
    </recommendedName>
</protein>
<feature type="transmembrane region" description="Helical" evidence="2">
    <location>
        <begin position="237"/>
        <end position="256"/>
    </location>
</feature>
<feature type="compositionally biased region" description="Polar residues" evidence="1">
    <location>
        <begin position="355"/>
        <end position="376"/>
    </location>
</feature>
<evidence type="ECO:0000256" key="2">
    <source>
        <dbReference type="SAM" id="Phobius"/>
    </source>
</evidence>
<evidence type="ECO:0000313" key="4">
    <source>
        <dbReference type="Proteomes" id="UP000235371"/>
    </source>
</evidence>
<keyword evidence="4" id="KW-1185">Reference proteome</keyword>
<feature type="region of interest" description="Disordered" evidence="1">
    <location>
        <begin position="355"/>
        <end position="382"/>
    </location>
</feature>
<feature type="compositionally biased region" description="Low complexity" evidence="1">
    <location>
        <begin position="515"/>
        <end position="529"/>
    </location>
</feature>
<keyword evidence="2" id="KW-0472">Membrane</keyword>
<dbReference type="OrthoDB" id="5313079at2759"/>
<feature type="region of interest" description="Disordered" evidence="1">
    <location>
        <begin position="515"/>
        <end position="547"/>
    </location>
</feature>
<feature type="transmembrane region" description="Helical" evidence="2">
    <location>
        <begin position="63"/>
        <end position="84"/>
    </location>
</feature>
<feature type="transmembrane region" description="Helical" evidence="2">
    <location>
        <begin position="190"/>
        <end position="210"/>
    </location>
</feature>
<feature type="transmembrane region" description="Helical" evidence="2">
    <location>
        <begin position="96"/>
        <end position="117"/>
    </location>
</feature>
<dbReference type="EMBL" id="KZ613740">
    <property type="protein sequence ID" value="PMD67036.1"/>
    <property type="molecule type" value="Genomic_DNA"/>
</dbReference>
<dbReference type="AlphaFoldDB" id="A0A2J6TVI9"/>
<evidence type="ECO:0000256" key="1">
    <source>
        <dbReference type="SAM" id="MobiDB-lite"/>
    </source>
</evidence>
<dbReference type="STRING" id="1095630.A0A2J6TVI9"/>
<keyword evidence="2" id="KW-0812">Transmembrane</keyword>
<dbReference type="Proteomes" id="UP000235371">
    <property type="component" value="Unassembled WGS sequence"/>
</dbReference>
<proteinExistence type="predicted"/>
<evidence type="ECO:0008006" key="5">
    <source>
        <dbReference type="Google" id="ProtNLM"/>
    </source>
</evidence>
<feature type="transmembrane region" description="Helical" evidence="2">
    <location>
        <begin position="129"/>
        <end position="151"/>
    </location>
</feature>
<reference evidence="3 4" key="1">
    <citation type="submission" date="2016-04" db="EMBL/GenBank/DDBJ databases">
        <title>A degradative enzymes factory behind the ericoid mycorrhizal symbiosis.</title>
        <authorList>
            <consortium name="DOE Joint Genome Institute"/>
            <person name="Martino E."/>
            <person name="Morin E."/>
            <person name="Grelet G."/>
            <person name="Kuo A."/>
            <person name="Kohler A."/>
            <person name="Daghino S."/>
            <person name="Barry K."/>
            <person name="Choi C."/>
            <person name="Cichocki N."/>
            <person name="Clum A."/>
            <person name="Copeland A."/>
            <person name="Hainaut M."/>
            <person name="Haridas S."/>
            <person name="Labutti K."/>
            <person name="Lindquist E."/>
            <person name="Lipzen A."/>
            <person name="Khouja H.-R."/>
            <person name="Murat C."/>
            <person name="Ohm R."/>
            <person name="Olson A."/>
            <person name="Spatafora J."/>
            <person name="Veneault-Fourrey C."/>
            <person name="Henrissat B."/>
            <person name="Grigoriev I."/>
            <person name="Martin F."/>
            <person name="Perotto S."/>
        </authorList>
    </citation>
    <scope>NUCLEOTIDE SEQUENCE [LARGE SCALE GENOMIC DNA]</scope>
    <source>
        <strain evidence="3 4">E</strain>
    </source>
</reference>
<evidence type="ECO:0000313" key="3">
    <source>
        <dbReference type="EMBL" id="PMD67036.1"/>
    </source>
</evidence>
<dbReference type="RefSeq" id="XP_024743940.1">
    <property type="nucleotide sequence ID" value="XM_024878906.1"/>
</dbReference>